<evidence type="ECO:0000313" key="1">
    <source>
        <dbReference type="EMBL" id="KII65921.1"/>
    </source>
</evidence>
<keyword evidence="2" id="KW-1185">Reference proteome</keyword>
<protein>
    <submittedName>
        <fullName evidence="1">Uncharacterized protein</fullName>
    </submittedName>
</protein>
<reference evidence="1 2" key="1">
    <citation type="journal article" date="2014" name="Genome Biol. Evol.">
        <title>The genome of the myxosporean Thelohanellus kitauei shows adaptations to nutrient acquisition within its fish host.</title>
        <authorList>
            <person name="Yang Y."/>
            <person name="Xiong J."/>
            <person name="Zhou Z."/>
            <person name="Huo F."/>
            <person name="Miao W."/>
            <person name="Ran C."/>
            <person name="Liu Y."/>
            <person name="Zhang J."/>
            <person name="Feng J."/>
            <person name="Wang M."/>
            <person name="Wang M."/>
            <person name="Wang L."/>
            <person name="Yao B."/>
        </authorList>
    </citation>
    <scope>NUCLEOTIDE SEQUENCE [LARGE SCALE GENOMIC DNA]</scope>
    <source>
        <strain evidence="1">Wuqing</strain>
    </source>
</reference>
<evidence type="ECO:0000313" key="2">
    <source>
        <dbReference type="Proteomes" id="UP000031668"/>
    </source>
</evidence>
<dbReference type="OrthoDB" id="1101576at2759"/>
<accession>A0A0C2MFG6</accession>
<dbReference type="Proteomes" id="UP000031668">
    <property type="component" value="Unassembled WGS sequence"/>
</dbReference>
<dbReference type="EMBL" id="JWZT01003671">
    <property type="protein sequence ID" value="KII65921.1"/>
    <property type="molecule type" value="Genomic_DNA"/>
</dbReference>
<sequence>MSFVHSALVVNQTHRPQIPIQLFGFDILDEYSKLLADIHFLQYESGADDADRTLIFASDDNLDHLLRHRYWLADGILKFLLPSERMPIWCEPCTTLTARRRVPFGVLPYMYVDNGVFAVDAKSVQKCTDAEGSLDTQQSFFTKAKEHNKSTVFDSYSIALLLAREKKPFIDTAEIIKPVLHIDARMLDDKTAKKLIGSG</sequence>
<gene>
    <name evidence="1" type="ORF">RF11_11170</name>
</gene>
<organism evidence="1 2">
    <name type="scientific">Thelohanellus kitauei</name>
    <name type="common">Myxosporean</name>
    <dbReference type="NCBI Taxonomy" id="669202"/>
    <lineage>
        <taxon>Eukaryota</taxon>
        <taxon>Metazoa</taxon>
        <taxon>Cnidaria</taxon>
        <taxon>Myxozoa</taxon>
        <taxon>Myxosporea</taxon>
        <taxon>Bivalvulida</taxon>
        <taxon>Platysporina</taxon>
        <taxon>Myxobolidae</taxon>
        <taxon>Thelohanellus</taxon>
    </lineage>
</organism>
<name>A0A0C2MFG6_THEKT</name>
<dbReference type="AlphaFoldDB" id="A0A0C2MFG6"/>
<proteinExistence type="predicted"/>
<comment type="caution">
    <text evidence="1">The sequence shown here is derived from an EMBL/GenBank/DDBJ whole genome shotgun (WGS) entry which is preliminary data.</text>
</comment>